<dbReference type="InterPro" id="IPR036869">
    <property type="entry name" value="J_dom_sf"/>
</dbReference>
<dbReference type="PANTHER" id="PTHR24074">
    <property type="entry name" value="CO-CHAPERONE PROTEIN DJLA"/>
    <property type="match status" value="1"/>
</dbReference>
<dbReference type="SMART" id="SM00271">
    <property type="entry name" value="DnaJ"/>
    <property type="match status" value="1"/>
</dbReference>
<proteinExistence type="predicted"/>
<gene>
    <name evidence="2" type="ORF">ENV62_02640</name>
</gene>
<feature type="domain" description="J" evidence="1">
    <location>
        <begin position="5"/>
        <end position="72"/>
    </location>
</feature>
<protein>
    <recommendedName>
        <fullName evidence="1">J domain-containing protein</fullName>
    </recommendedName>
</protein>
<evidence type="ECO:0000259" key="1">
    <source>
        <dbReference type="PROSITE" id="PS50076"/>
    </source>
</evidence>
<reference evidence="2" key="1">
    <citation type="journal article" date="2020" name="mSystems">
        <title>Genome- and Community-Level Interaction Insights into Carbon Utilization and Element Cycling Functions of Hydrothermarchaeota in Hydrothermal Sediment.</title>
        <authorList>
            <person name="Zhou Z."/>
            <person name="Liu Y."/>
            <person name="Xu W."/>
            <person name="Pan J."/>
            <person name="Luo Z.H."/>
            <person name="Li M."/>
        </authorList>
    </citation>
    <scope>NUCLEOTIDE SEQUENCE [LARGE SCALE GENOMIC DNA]</scope>
    <source>
        <strain evidence="2">SpSt-776</strain>
    </source>
</reference>
<evidence type="ECO:0000313" key="2">
    <source>
        <dbReference type="EMBL" id="HGB14124.1"/>
    </source>
</evidence>
<comment type="caution">
    <text evidence="2">The sequence shown here is derived from an EMBL/GenBank/DDBJ whole genome shotgun (WGS) entry which is preliminary data.</text>
</comment>
<dbReference type="AlphaFoldDB" id="A0A7C3SI67"/>
<dbReference type="CDD" id="cd06257">
    <property type="entry name" value="DnaJ"/>
    <property type="match status" value="1"/>
</dbReference>
<dbReference type="Gene3D" id="1.10.287.110">
    <property type="entry name" value="DnaJ domain"/>
    <property type="match status" value="1"/>
</dbReference>
<dbReference type="InterPro" id="IPR001623">
    <property type="entry name" value="DnaJ_domain"/>
</dbReference>
<sequence length="107" mass="12745">MTVKEAREILGLGLTATRQEIVAAYRRQARRWHPDRAPTGEEEVYRGKMQEVNAAYHRLKQMLDRYRYRLEDAEPPDDGQDYQKWWHARFFSGVWSAPPKKPEGNRE</sequence>
<dbReference type="EMBL" id="DTHB01000021">
    <property type="protein sequence ID" value="HGB14124.1"/>
    <property type="molecule type" value="Genomic_DNA"/>
</dbReference>
<dbReference type="PRINTS" id="PR00625">
    <property type="entry name" value="JDOMAIN"/>
</dbReference>
<dbReference type="SUPFAM" id="SSF46565">
    <property type="entry name" value="Chaperone J-domain"/>
    <property type="match status" value="1"/>
</dbReference>
<dbReference type="Pfam" id="PF00226">
    <property type="entry name" value="DnaJ"/>
    <property type="match status" value="1"/>
</dbReference>
<dbReference type="PROSITE" id="PS50076">
    <property type="entry name" value="DNAJ_2"/>
    <property type="match status" value="1"/>
</dbReference>
<dbReference type="InterPro" id="IPR050817">
    <property type="entry name" value="DjlA_DnaK_co-chaperone"/>
</dbReference>
<accession>A0A7C3SI67</accession>
<organism evidence="2">
    <name type="scientific">Desulfobacca acetoxidans</name>
    <dbReference type="NCBI Taxonomy" id="60893"/>
    <lineage>
        <taxon>Bacteria</taxon>
        <taxon>Pseudomonadati</taxon>
        <taxon>Thermodesulfobacteriota</taxon>
        <taxon>Desulfobaccia</taxon>
        <taxon>Desulfobaccales</taxon>
        <taxon>Desulfobaccaceae</taxon>
        <taxon>Desulfobacca</taxon>
    </lineage>
</organism>
<name>A0A7C3SI67_9BACT</name>